<dbReference type="EMBL" id="SDHZ01000001">
    <property type="protein sequence ID" value="RXK85845.1"/>
    <property type="molecule type" value="Genomic_DNA"/>
</dbReference>
<keyword evidence="1" id="KW-0805">Transcription regulation</keyword>
<evidence type="ECO:0000313" key="5">
    <source>
        <dbReference type="EMBL" id="RXK85845.1"/>
    </source>
</evidence>
<dbReference type="GO" id="GO:0003700">
    <property type="term" value="F:DNA-binding transcription factor activity"/>
    <property type="evidence" value="ECO:0007669"/>
    <property type="project" value="InterPro"/>
</dbReference>
<evidence type="ECO:0000256" key="3">
    <source>
        <dbReference type="ARBA" id="ARBA00023163"/>
    </source>
</evidence>
<dbReference type="Proteomes" id="UP000290545">
    <property type="component" value="Unassembled WGS sequence"/>
</dbReference>
<dbReference type="InterPro" id="IPR037923">
    <property type="entry name" value="HTH-like"/>
</dbReference>
<accession>A0A4Q1DAQ2</accession>
<dbReference type="SUPFAM" id="SSF51215">
    <property type="entry name" value="Regulatory protein AraC"/>
    <property type="match status" value="1"/>
</dbReference>
<dbReference type="GO" id="GO:0043565">
    <property type="term" value="F:sequence-specific DNA binding"/>
    <property type="evidence" value="ECO:0007669"/>
    <property type="project" value="InterPro"/>
</dbReference>
<dbReference type="Gene3D" id="1.10.10.60">
    <property type="entry name" value="Homeodomain-like"/>
    <property type="match status" value="1"/>
</dbReference>
<feature type="domain" description="HTH araC/xylS-type" evidence="4">
    <location>
        <begin position="196"/>
        <end position="302"/>
    </location>
</feature>
<dbReference type="OrthoDB" id="629929at2"/>
<keyword evidence="2" id="KW-0238">DNA-binding</keyword>
<dbReference type="PROSITE" id="PS01124">
    <property type="entry name" value="HTH_ARAC_FAMILY_2"/>
    <property type="match status" value="1"/>
</dbReference>
<protein>
    <submittedName>
        <fullName evidence="5">AraC family transcriptional regulator</fullName>
    </submittedName>
</protein>
<dbReference type="SMART" id="SM00342">
    <property type="entry name" value="HTH_ARAC"/>
    <property type="match status" value="1"/>
</dbReference>
<dbReference type="InterPro" id="IPR009057">
    <property type="entry name" value="Homeodomain-like_sf"/>
</dbReference>
<sequence length="304" mass="35122">MVAVETLDEYYKRIDMKPPAMAVNAYGKISGHFNVYPRQGICQRYSPFKRRDFFKVSFITGIGRLHFEDRTVEVDKPALLFSPPELSYSWEAVSEQQTGYCCLFDAVFLDNYHHRDIIHESPLVISGQDPLFFLTSRQQQRVELLFCMMMAEMESDYSHKYDLIRHCLYMVIHEAMKMQAARNPIKHINAPARLTAQFLELLERQFPIDSPEHALQLKTAQDFALSLSVHVNHLNRAVKEVTGKTTTEHIAERITVEARALLKHASWSIAEIAYSLGFEYPAYFNNFFKKHAHITPGAFRANAV</sequence>
<dbReference type="AlphaFoldDB" id="A0A4Q1DAQ2"/>
<dbReference type="PANTHER" id="PTHR43280">
    <property type="entry name" value="ARAC-FAMILY TRANSCRIPTIONAL REGULATOR"/>
    <property type="match status" value="1"/>
</dbReference>
<proteinExistence type="predicted"/>
<dbReference type="RefSeq" id="WP_129001596.1">
    <property type="nucleotide sequence ID" value="NZ_SDHZ01000001.1"/>
</dbReference>
<evidence type="ECO:0000313" key="6">
    <source>
        <dbReference type="Proteomes" id="UP000290545"/>
    </source>
</evidence>
<dbReference type="Pfam" id="PF12833">
    <property type="entry name" value="HTH_18"/>
    <property type="match status" value="1"/>
</dbReference>
<keyword evidence="3" id="KW-0804">Transcription</keyword>
<dbReference type="PANTHER" id="PTHR43280:SF32">
    <property type="entry name" value="TRANSCRIPTIONAL REGULATORY PROTEIN"/>
    <property type="match status" value="1"/>
</dbReference>
<evidence type="ECO:0000256" key="1">
    <source>
        <dbReference type="ARBA" id="ARBA00023015"/>
    </source>
</evidence>
<organism evidence="5 6">
    <name type="scientific">Filimonas effusa</name>
    <dbReference type="NCBI Taxonomy" id="2508721"/>
    <lineage>
        <taxon>Bacteria</taxon>
        <taxon>Pseudomonadati</taxon>
        <taxon>Bacteroidota</taxon>
        <taxon>Chitinophagia</taxon>
        <taxon>Chitinophagales</taxon>
        <taxon>Chitinophagaceae</taxon>
        <taxon>Filimonas</taxon>
    </lineage>
</organism>
<evidence type="ECO:0000256" key="2">
    <source>
        <dbReference type="ARBA" id="ARBA00023125"/>
    </source>
</evidence>
<name>A0A4Q1DAQ2_9BACT</name>
<dbReference type="SUPFAM" id="SSF46689">
    <property type="entry name" value="Homeodomain-like"/>
    <property type="match status" value="1"/>
</dbReference>
<evidence type="ECO:0000259" key="4">
    <source>
        <dbReference type="PROSITE" id="PS01124"/>
    </source>
</evidence>
<dbReference type="InterPro" id="IPR018060">
    <property type="entry name" value="HTH_AraC"/>
</dbReference>
<comment type="caution">
    <text evidence="5">The sequence shown here is derived from an EMBL/GenBank/DDBJ whole genome shotgun (WGS) entry which is preliminary data.</text>
</comment>
<gene>
    <name evidence="5" type="ORF">ESB13_03280</name>
</gene>
<keyword evidence="6" id="KW-1185">Reference proteome</keyword>
<reference evidence="5 6" key="1">
    <citation type="submission" date="2019-01" db="EMBL/GenBank/DDBJ databases">
        <title>Filimonas sp. strain TTM-71.</title>
        <authorList>
            <person name="Chen W.-M."/>
        </authorList>
    </citation>
    <scope>NUCLEOTIDE SEQUENCE [LARGE SCALE GENOMIC DNA]</scope>
    <source>
        <strain evidence="5 6">TTM-71</strain>
    </source>
</reference>